<dbReference type="SUPFAM" id="SSF143744">
    <property type="entry name" value="GlcG-like"/>
    <property type="match status" value="1"/>
</dbReference>
<evidence type="ECO:0000313" key="1">
    <source>
        <dbReference type="EMBL" id="PXZ03660.1"/>
    </source>
</evidence>
<keyword evidence="2" id="KW-1185">Reference proteome</keyword>
<accession>A0A2V4DSM1</accession>
<dbReference type="Gene3D" id="3.30.450.150">
    <property type="entry name" value="Haem-degrading domain"/>
    <property type="match status" value="1"/>
</dbReference>
<dbReference type="RefSeq" id="WP_110434818.1">
    <property type="nucleotide sequence ID" value="NZ_QGLR01000018.1"/>
</dbReference>
<evidence type="ECO:0000313" key="2">
    <source>
        <dbReference type="Proteomes" id="UP000247932"/>
    </source>
</evidence>
<comment type="caution">
    <text evidence="1">The sequence shown here is derived from an EMBL/GenBank/DDBJ whole genome shotgun (WGS) entry which is preliminary data.</text>
</comment>
<dbReference type="InterPro" id="IPR052517">
    <property type="entry name" value="GlcG_carb_metab_protein"/>
</dbReference>
<protein>
    <submittedName>
        <fullName evidence="1">Heme-binding protein</fullName>
    </submittedName>
</protein>
<reference evidence="1 2" key="1">
    <citation type="submission" date="2018-05" db="EMBL/GenBank/DDBJ databases">
        <title>Reference genomes for bee gut microbiota database.</title>
        <authorList>
            <person name="Ellegaard K.M."/>
        </authorList>
    </citation>
    <scope>NUCLEOTIDE SEQUENCE [LARGE SCALE GENOMIC DNA]</scope>
    <source>
        <strain evidence="1 2">ESL0182</strain>
    </source>
</reference>
<proteinExistence type="predicted"/>
<dbReference type="InterPro" id="IPR038084">
    <property type="entry name" value="PduO/GlcC-like_sf"/>
</dbReference>
<dbReference type="PANTHER" id="PTHR34309">
    <property type="entry name" value="SLR1406 PROTEIN"/>
    <property type="match status" value="1"/>
</dbReference>
<sequence length="152" mass="16700">MKQMDNNYSQIVPINISKMVECVTNLLDDITRQDNNRGIAVAIVDSYGELLVFVAHPYCYPLPRKIAIRKAYTAAILRRGTDLVEQEVKMGNLNLIALNDHNLIASTGGIPIEFDHKVIGGIGVSGLSAQEDLTIAKQLLTLFNDSGLFSKV</sequence>
<dbReference type="AlphaFoldDB" id="A0A2V4DSM1"/>
<name>A0A2V4DSM1_9GAMM</name>
<dbReference type="Pfam" id="PF03928">
    <property type="entry name" value="HbpS-like"/>
    <property type="match status" value="1"/>
</dbReference>
<dbReference type="PANTHER" id="PTHR34309:SF1">
    <property type="entry name" value="PROTEIN GLCG"/>
    <property type="match status" value="1"/>
</dbReference>
<organism evidence="1 2">
    <name type="scientific">Gilliamella apicola</name>
    <dbReference type="NCBI Taxonomy" id="1196095"/>
    <lineage>
        <taxon>Bacteria</taxon>
        <taxon>Pseudomonadati</taxon>
        <taxon>Pseudomonadota</taxon>
        <taxon>Gammaproteobacteria</taxon>
        <taxon>Orbales</taxon>
        <taxon>Orbaceae</taxon>
        <taxon>Gilliamella</taxon>
    </lineage>
</organism>
<dbReference type="OrthoDB" id="6577545at2"/>
<dbReference type="Proteomes" id="UP000247932">
    <property type="component" value="Unassembled WGS sequence"/>
</dbReference>
<dbReference type="EMBL" id="QGLR01000018">
    <property type="protein sequence ID" value="PXZ03660.1"/>
    <property type="molecule type" value="Genomic_DNA"/>
</dbReference>
<gene>
    <name evidence="1" type="ORF">DKK70_15690</name>
</gene>
<dbReference type="InterPro" id="IPR005624">
    <property type="entry name" value="PduO/GlcC-like"/>
</dbReference>